<gene>
    <name evidence="2" type="ORF">CVT25_010069</name>
</gene>
<dbReference type="EMBL" id="NHYD01002737">
    <property type="protein sequence ID" value="PPQ85296.1"/>
    <property type="molecule type" value="Genomic_DNA"/>
</dbReference>
<dbReference type="Proteomes" id="UP000283269">
    <property type="component" value="Unassembled WGS sequence"/>
</dbReference>
<proteinExistence type="predicted"/>
<dbReference type="AlphaFoldDB" id="A0A409X3I0"/>
<accession>A0A409X3I0</accession>
<evidence type="ECO:0000313" key="2">
    <source>
        <dbReference type="EMBL" id="PPQ85296.1"/>
    </source>
</evidence>
<dbReference type="InParanoid" id="A0A409X3I0"/>
<keyword evidence="1" id="KW-0732">Signal</keyword>
<sequence>MRSLLGYTFFVLSAVLGAAADSHPSAGINLSSLCTNGLEHCAEVVSVTTTTPSKAVPFGKKARLSNALRHAHSMAHKASGIVNCLLLELACRLIMDTTTEFQRRQDPSGVPQQERTGVMQIYSDATPIGYLSATTQDGAIYRIDSSLMNAAIMTVMAPSSEMQGSSLRVSTAGSDISSRFPLLGLVQGRDNVDTDIGPGSYHYVYLAGVAVPGTTPGASPSIIDNSYTDVSLIPRAAETDLWDIDFTTGVMTPKWINSDGASPGTVLFTQEGTVYGGGDMVAFAAEYSGATSIRDIL</sequence>
<dbReference type="OrthoDB" id="4584900at2759"/>
<keyword evidence="3" id="KW-1185">Reference proteome</keyword>
<evidence type="ECO:0000256" key="1">
    <source>
        <dbReference type="SAM" id="SignalP"/>
    </source>
</evidence>
<comment type="caution">
    <text evidence="2">The sequence shown here is derived from an EMBL/GenBank/DDBJ whole genome shotgun (WGS) entry which is preliminary data.</text>
</comment>
<name>A0A409X3I0_PSICY</name>
<reference evidence="2 3" key="1">
    <citation type="journal article" date="2018" name="Evol. Lett.">
        <title>Horizontal gene cluster transfer increased hallucinogenic mushroom diversity.</title>
        <authorList>
            <person name="Reynolds H.T."/>
            <person name="Vijayakumar V."/>
            <person name="Gluck-Thaler E."/>
            <person name="Korotkin H.B."/>
            <person name="Matheny P.B."/>
            <person name="Slot J.C."/>
        </authorList>
    </citation>
    <scope>NUCLEOTIDE SEQUENCE [LARGE SCALE GENOMIC DNA]</scope>
    <source>
        <strain evidence="2 3">2631</strain>
    </source>
</reference>
<organism evidence="2 3">
    <name type="scientific">Psilocybe cyanescens</name>
    <dbReference type="NCBI Taxonomy" id="93625"/>
    <lineage>
        <taxon>Eukaryota</taxon>
        <taxon>Fungi</taxon>
        <taxon>Dikarya</taxon>
        <taxon>Basidiomycota</taxon>
        <taxon>Agaricomycotina</taxon>
        <taxon>Agaricomycetes</taxon>
        <taxon>Agaricomycetidae</taxon>
        <taxon>Agaricales</taxon>
        <taxon>Agaricineae</taxon>
        <taxon>Strophariaceae</taxon>
        <taxon>Psilocybe</taxon>
    </lineage>
</organism>
<feature type="signal peptide" evidence="1">
    <location>
        <begin position="1"/>
        <end position="20"/>
    </location>
</feature>
<dbReference type="STRING" id="93625.A0A409X3I0"/>
<protein>
    <submittedName>
        <fullName evidence="2">Uncharacterized protein</fullName>
    </submittedName>
</protein>
<evidence type="ECO:0000313" key="3">
    <source>
        <dbReference type="Proteomes" id="UP000283269"/>
    </source>
</evidence>
<feature type="chain" id="PRO_5019552392" evidence="1">
    <location>
        <begin position="21"/>
        <end position="297"/>
    </location>
</feature>